<keyword evidence="1" id="KW-0378">Hydrolase</keyword>
<dbReference type="AlphaFoldDB" id="A0A8J7JVI7"/>
<organism evidence="1 2">
    <name type="scientific">Plectonema cf. radiosum LEGE 06105</name>
    <dbReference type="NCBI Taxonomy" id="945769"/>
    <lineage>
        <taxon>Bacteria</taxon>
        <taxon>Bacillati</taxon>
        <taxon>Cyanobacteriota</taxon>
        <taxon>Cyanophyceae</taxon>
        <taxon>Oscillatoriophycideae</taxon>
        <taxon>Oscillatoriales</taxon>
        <taxon>Microcoleaceae</taxon>
        <taxon>Plectonema</taxon>
    </lineage>
</organism>
<sequence length="152" mass="16671">MGKLIMPNLQGKQIGQVITTLSVTNRIDQVLAYRGFISPEEVRTIILTDVLVDTGATLLCLPSAVINQLGLVEGGEARVETSAGVQKGRIFRDVDLCVENRRGTFDCLELTEVSFALLGVTPMEVLGLEPDLKNRKLRVLPMNSEQTYLSIL</sequence>
<evidence type="ECO:0000313" key="1">
    <source>
        <dbReference type="EMBL" id="MBE9215864.1"/>
    </source>
</evidence>
<dbReference type="PROSITE" id="PS00141">
    <property type="entry name" value="ASP_PROTEASE"/>
    <property type="match status" value="1"/>
</dbReference>
<gene>
    <name evidence="1" type="ORF">IQ247_24915</name>
</gene>
<dbReference type="Proteomes" id="UP000620559">
    <property type="component" value="Unassembled WGS sequence"/>
</dbReference>
<comment type="caution">
    <text evidence="1">The sequence shown here is derived from an EMBL/GenBank/DDBJ whole genome shotgun (WGS) entry which is preliminary data.</text>
</comment>
<dbReference type="SUPFAM" id="SSF50630">
    <property type="entry name" value="Acid proteases"/>
    <property type="match status" value="1"/>
</dbReference>
<dbReference type="Gene3D" id="2.40.70.10">
    <property type="entry name" value="Acid Proteases"/>
    <property type="match status" value="1"/>
</dbReference>
<dbReference type="InterPro" id="IPR001969">
    <property type="entry name" value="Aspartic_peptidase_AS"/>
</dbReference>
<accession>A0A8J7JVI7</accession>
<evidence type="ECO:0000313" key="2">
    <source>
        <dbReference type="Proteomes" id="UP000620559"/>
    </source>
</evidence>
<name>A0A8J7JVI7_9CYAN</name>
<protein>
    <submittedName>
        <fullName evidence="1">Aspartyl protease</fullName>
    </submittedName>
</protein>
<keyword evidence="1" id="KW-0645">Protease</keyword>
<dbReference type="GO" id="GO:0004190">
    <property type="term" value="F:aspartic-type endopeptidase activity"/>
    <property type="evidence" value="ECO:0007669"/>
    <property type="project" value="InterPro"/>
</dbReference>
<keyword evidence="2" id="KW-1185">Reference proteome</keyword>
<dbReference type="GO" id="GO:0006508">
    <property type="term" value="P:proteolysis"/>
    <property type="evidence" value="ECO:0007669"/>
    <property type="project" value="UniProtKB-KW"/>
</dbReference>
<dbReference type="EMBL" id="JADEWL010000122">
    <property type="protein sequence ID" value="MBE9215864.1"/>
    <property type="molecule type" value="Genomic_DNA"/>
</dbReference>
<reference evidence="1" key="1">
    <citation type="submission" date="2020-10" db="EMBL/GenBank/DDBJ databases">
        <authorList>
            <person name="Castelo-Branco R."/>
            <person name="Eusebio N."/>
            <person name="Adriana R."/>
            <person name="Vieira A."/>
            <person name="Brugerolle De Fraissinette N."/>
            <person name="Rezende De Castro R."/>
            <person name="Schneider M.P."/>
            <person name="Vasconcelos V."/>
            <person name="Leao P.N."/>
        </authorList>
    </citation>
    <scope>NUCLEOTIDE SEQUENCE</scope>
    <source>
        <strain evidence="1">LEGE 06105</strain>
    </source>
</reference>
<dbReference type="RefSeq" id="WP_193924120.1">
    <property type="nucleotide sequence ID" value="NZ_JADEWL010000122.1"/>
</dbReference>
<dbReference type="InterPro" id="IPR021109">
    <property type="entry name" value="Peptidase_aspartic_dom_sf"/>
</dbReference>
<proteinExistence type="predicted"/>